<name>A0A1H8CC65_9SPHN</name>
<dbReference type="OrthoDB" id="7596157at2"/>
<proteinExistence type="predicted"/>
<dbReference type="EMBL" id="FOCF01000003">
    <property type="protein sequence ID" value="SEM92552.1"/>
    <property type="molecule type" value="Genomic_DNA"/>
</dbReference>
<feature type="signal peptide" evidence="1">
    <location>
        <begin position="1"/>
        <end position="21"/>
    </location>
</feature>
<protein>
    <submittedName>
        <fullName evidence="2">Uncharacterized protein</fullName>
    </submittedName>
</protein>
<reference evidence="3" key="1">
    <citation type="submission" date="2016-10" db="EMBL/GenBank/DDBJ databases">
        <authorList>
            <person name="Varghese N."/>
            <person name="Submissions S."/>
        </authorList>
    </citation>
    <scope>NUCLEOTIDE SEQUENCE [LARGE SCALE GENOMIC DNA]</scope>
    <source>
        <strain evidence="3">S6-262</strain>
    </source>
</reference>
<dbReference type="Proteomes" id="UP000199206">
    <property type="component" value="Unassembled WGS sequence"/>
</dbReference>
<sequence>MKRMIAMGPMAGGLVAGALMAGGLSASATWAQQGASMPPHQAEAQLADYADCVVSHKRFRVPVEQFLRTVPDSDGFFPASMKAADMTCLNAAATRAHSKIEMRMQPASFRAALYPALYRRDYGITGPVAGIAALPPMRFAADFDGDVAALPPTYLPARAFGDCIARRAPQQVHALLIARPYDKREDAAVEQLKPAMANCLSEGETVRVTRPTLRGSAGEAMYKLSRVAAAAAPAG</sequence>
<dbReference type="STRING" id="1166340.SAMN05192583_1544"/>
<feature type="chain" id="PRO_5011743355" evidence="1">
    <location>
        <begin position="22"/>
        <end position="235"/>
    </location>
</feature>
<evidence type="ECO:0000313" key="2">
    <source>
        <dbReference type="EMBL" id="SEM92552.1"/>
    </source>
</evidence>
<dbReference type="RefSeq" id="WP_139198049.1">
    <property type="nucleotide sequence ID" value="NZ_FOCF01000003.1"/>
</dbReference>
<gene>
    <name evidence="2" type="ORF">SAMN05192583_1544</name>
</gene>
<organism evidence="2 3">
    <name type="scientific">Sphingomonas gellani</name>
    <dbReference type="NCBI Taxonomy" id="1166340"/>
    <lineage>
        <taxon>Bacteria</taxon>
        <taxon>Pseudomonadati</taxon>
        <taxon>Pseudomonadota</taxon>
        <taxon>Alphaproteobacteria</taxon>
        <taxon>Sphingomonadales</taxon>
        <taxon>Sphingomonadaceae</taxon>
        <taxon>Sphingomonas</taxon>
    </lineage>
</organism>
<evidence type="ECO:0000256" key="1">
    <source>
        <dbReference type="SAM" id="SignalP"/>
    </source>
</evidence>
<evidence type="ECO:0000313" key="3">
    <source>
        <dbReference type="Proteomes" id="UP000199206"/>
    </source>
</evidence>
<dbReference type="AlphaFoldDB" id="A0A1H8CC65"/>
<keyword evidence="1" id="KW-0732">Signal</keyword>
<keyword evidence="3" id="KW-1185">Reference proteome</keyword>
<accession>A0A1H8CC65</accession>